<keyword evidence="3" id="KW-1185">Reference proteome</keyword>
<gene>
    <name evidence="2" type="ORF">AWZ03_000653</name>
</gene>
<evidence type="ECO:0000256" key="1">
    <source>
        <dbReference type="SAM" id="MobiDB-lite"/>
    </source>
</evidence>
<feature type="region of interest" description="Disordered" evidence="1">
    <location>
        <begin position="1"/>
        <end position="39"/>
    </location>
</feature>
<name>A0A484BYW8_DRONA</name>
<reference evidence="2 3" key="1">
    <citation type="journal article" date="2019" name="J. Hered.">
        <title>An Improved Genome Assembly for Drosophila navojoa, the Basal Species in the mojavensis Cluster.</title>
        <authorList>
            <person name="Vanderlinde T."/>
            <person name="Dupim E.G."/>
            <person name="Nazario-Yepiz N.O."/>
            <person name="Carvalho A.B."/>
        </authorList>
    </citation>
    <scope>NUCLEOTIDE SEQUENCE [LARGE SCALE GENOMIC DNA]</scope>
    <source>
        <strain evidence="2">Navoj_Jal97</strain>
        <tissue evidence="2">Whole organism</tissue>
    </source>
</reference>
<protein>
    <submittedName>
        <fullName evidence="2">Uncharacterized protein</fullName>
    </submittedName>
</protein>
<feature type="compositionally biased region" description="Low complexity" evidence="1">
    <location>
        <begin position="15"/>
        <end position="25"/>
    </location>
</feature>
<proteinExistence type="predicted"/>
<dbReference type="EMBL" id="LSRL02000002">
    <property type="protein sequence ID" value="TDG53110.1"/>
    <property type="molecule type" value="Genomic_DNA"/>
</dbReference>
<organism evidence="2 3">
    <name type="scientific">Drosophila navojoa</name>
    <name type="common">Fruit fly</name>
    <dbReference type="NCBI Taxonomy" id="7232"/>
    <lineage>
        <taxon>Eukaryota</taxon>
        <taxon>Metazoa</taxon>
        <taxon>Ecdysozoa</taxon>
        <taxon>Arthropoda</taxon>
        <taxon>Hexapoda</taxon>
        <taxon>Insecta</taxon>
        <taxon>Pterygota</taxon>
        <taxon>Neoptera</taxon>
        <taxon>Endopterygota</taxon>
        <taxon>Diptera</taxon>
        <taxon>Brachycera</taxon>
        <taxon>Muscomorpha</taxon>
        <taxon>Ephydroidea</taxon>
        <taxon>Drosophilidae</taxon>
        <taxon>Drosophila</taxon>
    </lineage>
</organism>
<dbReference type="AlphaFoldDB" id="A0A484BYW8"/>
<comment type="caution">
    <text evidence="2">The sequence shown here is derived from an EMBL/GenBank/DDBJ whole genome shotgun (WGS) entry which is preliminary data.</text>
</comment>
<accession>A0A484BYW8</accession>
<evidence type="ECO:0000313" key="2">
    <source>
        <dbReference type="EMBL" id="TDG53110.1"/>
    </source>
</evidence>
<sequence>MRLRQTETETEDQCSINSIGSSSSSQQKGPATVHKSPRLEACTPSAAPNSCSNFDFDFYFNFDSDSDSHSDSSLVSVSGSDK</sequence>
<evidence type="ECO:0000313" key="3">
    <source>
        <dbReference type="Proteomes" id="UP000295192"/>
    </source>
</evidence>
<dbReference type="Proteomes" id="UP000295192">
    <property type="component" value="Unassembled WGS sequence"/>
</dbReference>